<sequence>MTRNTTATAQHSTSPYRPQLELHVLVMSSTTGPSLAHRSISNIRTEPGGSSLGGGPLSPHTPSRAISSTFGSPSSLRAEEDTIVIELGSRFIRLGFAGEPLPKAVLSPGPEQQRRVGDFRAWDPEHSDDWRRRPTGKAWGNDHELWQHDVRSLDLGLVEDKIDRAIREALTKFLLIDSRPRRTALVLSSSVSLPLLSAALDVLFNRFQAPAVSLMSSAVMSCVGAGARSALVVDLGWLETVVTSVYEYREVRTSRTVRGGKMLVDEVHNLIQNELCSHSANSERIRQEKRLGQHSVSFEECEEVASRMVWCRQSEHSSISRTTQQQPKEGLPTVEEQDESTLASPTVGQQEDGNVEIFLRSVDSPETLALPFERLSEPCENTFFAPQCDRSSFDDDETPVHHLIYQHLLRLPIDARAVCMSRIVFIGGCSKVIGLRRRIFDELSSLVQERGWDPVQGRAPAQYQSNPKIQRPTTRQVMSGPAEVTSPRSAPGNDQTSAEEEKPRDAADIIEDSLKKRSGNYSHIQGQLRPLESLGPWSGASLTCQLKVVAMANIDRELWLQQGVNGAARPSEIDVKAQQRQSMGPGGLMRGAAGGGMANWTLGAWGVI</sequence>
<feature type="region of interest" description="Disordered" evidence="2">
    <location>
        <begin position="40"/>
        <end position="74"/>
    </location>
</feature>
<organism evidence="3 4">
    <name type="scientific">Colletotrichum karsti</name>
    <dbReference type="NCBI Taxonomy" id="1095194"/>
    <lineage>
        <taxon>Eukaryota</taxon>
        <taxon>Fungi</taxon>
        <taxon>Dikarya</taxon>
        <taxon>Ascomycota</taxon>
        <taxon>Pezizomycotina</taxon>
        <taxon>Sordariomycetes</taxon>
        <taxon>Hypocreomycetidae</taxon>
        <taxon>Glomerellales</taxon>
        <taxon>Glomerellaceae</taxon>
        <taxon>Colletotrichum</taxon>
        <taxon>Colletotrichum boninense species complex</taxon>
    </lineage>
</organism>
<feature type="compositionally biased region" description="Polar residues" evidence="2">
    <location>
        <begin position="318"/>
        <end position="327"/>
    </location>
</feature>
<dbReference type="AlphaFoldDB" id="A0A9P6HTF2"/>
<comment type="caution">
    <text evidence="3">The sequence shown here is derived from an EMBL/GenBank/DDBJ whole genome shotgun (WGS) entry which is preliminary data.</text>
</comment>
<feature type="compositionally biased region" description="Polar residues" evidence="2">
    <location>
        <begin position="60"/>
        <end position="74"/>
    </location>
</feature>
<proteinExistence type="inferred from homology"/>
<reference evidence="3" key="2">
    <citation type="submission" date="2020-11" db="EMBL/GenBank/DDBJ databases">
        <title>Whole genome sequencing of Colletotrichum sp.</title>
        <authorList>
            <person name="Li H."/>
        </authorList>
    </citation>
    <scope>NUCLEOTIDE SEQUENCE</scope>
    <source>
        <strain evidence="3">CkLH20</strain>
    </source>
</reference>
<dbReference type="Proteomes" id="UP000781932">
    <property type="component" value="Unassembled WGS sequence"/>
</dbReference>
<dbReference type="OrthoDB" id="337660at2759"/>
<evidence type="ECO:0000256" key="2">
    <source>
        <dbReference type="SAM" id="MobiDB-lite"/>
    </source>
</evidence>
<feature type="compositionally biased region" description="Polar residues" evidence="2">
    <location>
        <begin position="462"/>
        <end position="477"/>
    </location>
</feature>
<accession>A0A9P6HTF2</accession>
<gene>
    <name evidence="3" type="ORF">CkaCkLH20_13199</name>
</gene>
<dbReference type="Pfam" id="PF00022">
    <property type="entry name" value="Actin"/>
    <property type="match status" value="1"/>
</dbReference>
<evidence type="ECO:0000313" key="3">
    <source>
        <dbReference type="EMBL" id="KAF9869332.1"/>
    </source>
</evidence>
<dbReference type="Gene3D" id="3.30.420.40">
    <property type="match status" value="2"/>
</dbReference>
<evidence type="ECO:0000313" key="4">
    <source>
        <dbReference type="Proteomes" id="UP000781932"/>
    </source>
</evidence>
<keyword evidence="4" id="KW-1185">Reference proteome</keyword>
<dbReference type="Gene3D" id="3.90.640.10">
    <property type="entry name" value="Actin, Chain A, domain 4"/>
    <property type="match status" value="1"/>
</dbReference>
<dbReference type="InterPro" id="IPR004000">
    <property type="entry name" value="Actin"/>
</dbReference>
<dbReference type="RefSeq" id="XP_038738793.1">
    <property type="nucleotide sequence ID" value="XM_038895909.1"/>
</dbReference>
<dbReference type="SUPFAM" id="SSF53067">
    <property type="entry name" value="Actin-like ATPase domain"/>
    <property type="match status" value="2"/>
</dbReference>
<feature type="region of interest" description="Disordered" evidence="2">
    <location>
        <begin position="457"/>
        <end position="507"/>
    </location>
</feature>
<comment type="similarity">
    <text evidence="1">Belongs to the actin family.</text>
</comment>
<dbReference type="GeneID" id="62168983"/>
<dbReference type="PANTHER" id="PTHR11937">
    <property type="entry name" value="ACTIN"/>
    <property type="match status" value="1"/>
</dbReference>
<dbReference type="InterPro" id="IPR043129">
    <property type="entry name" value="ATPase_NBD"/>
</dbReference>
<dbReference type="EMBL" id="JAATWM020000077">
    <property type="protein sequence ID" value="KAF9869332.1"/>
    <property type="molecule type" value="Genomic_DNA"/>
</dbReference>
<name>A0A9P6HTF2_9PEZI</name>
<reference evidence="3" key="1">
    <citation type="submission" date="2020-03" db="EMBL/GenBank/DDBJ databases">
        <authorList>
            <person name="He L."/>
        </authorList>
    </citation>
    <scope>NUCLEOTIDE SEQUENCE</scope>
    <source>
        <strain evidence="3">CkLH20</strain>
    </source>
</reference>
<dbReference type="SMART" id="SM00268">
    <property type="entry name" value="ACTIN"/>
    <property type="match status" value="1"/>
</dbReference>
<feature type="compositionally biased region" description="Polar residues" evidence="2">
    <location>
        <begin position="486"/>
        <end position="496"/>
    </location>
</feature>
<protein>
    <submittedName>
        <fullName evidence="3">Actin-related protein</fullName>
    </submittedName>
</protein>
<evidence type="ECO:0000256" key="1">
    <source>
        <dbReference type="RuleBase" id="RU000487"/>
    </source>
</evidence>
<feature type="region of interest" description="Disordered" evidence="2">
    <location>
        <begin position="318"/>
        <end position="347"/>
    </location>
</feature>